<dbReference type="EMBL" id="CP017244">
    <property type="protein sequence ID" value="APO79823.1"/>
    <property type="molecule type" value="Genomic_DNA"/>
</dbReference>
<dbReference type="PROSITE" id="PS50404">
    <property type="entry name" value="GST_NTER"/>
    <property type="match status" value="1"/>
</dbReference>
<dbReference type="GO" id="GO:0004364">
    <property type="term" value="F:glutathione transferase activity"/>
    <property type="evidence" value="ECO:0007669"/>
    <property type="project" value="UniProtKB-EC"/>
</dbReference>
<keyword evidence="3" id="KW-0614">Plasmid</keyword>
<dbReference type="InterPro" id="IPR036282">
    <property type="entry name" value="Glutathione-S-Trfase_C_sf"/>
</dbReference>
<feature type="domain" description="GST N-terminal" evidence="1">
    <location>
        <begin position="22"/>
        <end position="109"/>
    </location>
</feature>
<dbReference type="Pfam" id="PF13410">
    <property type="entry name" value="GST_C_2"/>
    <property type="match status" value="1"/>
</dbReference>
<dbReference type="SFLD" id="SFLDS00019">
    <property type="entry name" value="Glutathione_Transferase_(cytos"/>
    <property type="match status" value="1"/>
</dbReference>
<dbReference type="Pfam" id="PF13409">
    <property type="entry name" value="GST_N_2"/>
    <property type="match status" value="1"/>
</dbReference>
<dbReference type="InterPro" id="IPR004045">
    <property type="entry name" value="Glutathione_S-Trfase_N"/>
</dbReference>
<accession>A0A1L5PI39</accession>
<sequence>MSSLANGRCPAVPRPDLFSEGGDMIDVYFWPTPNCYKVTLFLEEAGIPYRIIAVDIGQGAQFRSEFSAISPNSRIPAIVDHLEEDVTAIPIFESGAILVYLAEKIGRFLPEETSERTVVMQWLFWQVGGLGPMAGQAHHFRHYAPELIPYAVDRYTTEVTRLYGVLDRRLDGRGFLADGYSIADMAVFPWVNRYAKQGQDLARFPNVARWFRSISERPATNSAYRTGPVDPRSSVIAVV</sequence>
<dbReference type="PROSITE" id="PS50405">
    <property type="entry name" value="GST_CTER"/>
    <property type="match status" value="1"/>
</dbReference>
<evidence type="ECO:0000259" key="2">
    <source>
        <dbReference type="PROSITE" id="PS50405"/>
    </source>
</evidence>
<reference evidence="3 4" key="1">
    <citation type="submission" date="2016-09" db="EMBL/GenBank/DDBJ databases">
        <title>The complete genome sequences of Rhizobium gallicum, symbiovars gallicum and phaseoli, symbionts associated to common bean (Phaseolus vulgaris).</title>
        <authorList>
            <person name="Bustos P."/>
            <person name="Santamaria R.I."/>
            <person name="Perez-Carrascal O.M."/>
            <person name="Juarez S."/>
            <person name="Lozano L."/>
            <person name="Martinez-Flores I."/>
            <person name="Martinez-Romero E."/>
            <person name="Cevallos M."/>
            <person name="Romero D."/>
            <person name="Davila G."/>
            <person name="Gonzalez V."/>
        </authorList>
    </citation>
    <scope>NUCLEOTIDE SEQUENCE [LARGE SCALE GENOMIC DNA]</scope>
    <source>
        <strain evidence="3 4">8C-3</strain>
        <plasmid evidence="4">Plasmid prsp8c3c</plasmid>
    </source>
</reference>
<dbReference type="Gene3D" id="3.40.30.10">
    <property type="entry name" value="Glutaredoxin"/>
    <property type="match status" value="1"/>
</dbReference>
<evidence type="ECO:0000313" key="3">
    <source>
        <dbReference type="EMBL" id="APO79823.1"/>
    </source>
</evidence>
<dbReference type="Gene3D" id="1.20.1050.10">
    <property type="match status" value="1"/>
</dbReference>
<gene>
    <name evidence="3" type="ORF">AM571_PC02097</name>
</gene>
<dbReference type="AlphaFoldDB" id="A0A1L5PI39"/>
<protein>
    <submittedName>
        <fullName evidence="3">Glutathione S-transferase protein</fullName>
        <ecNumber evidence="3">2.5.1.18</ecNumber>
    </submittedName>
</protein>
<proteinExistence type="predicted"/>
<dbReference type="PANTHER" id="PTHR44051">
    <property type="entry name" value="GLUTATHIONE S-TRANSFERASE-RELATED"/>
    <property type="match status" value="1"/>
</dbReference>
<dbReference type="InterPro" id="IPR010987">
    <property type="entry name" value="Glutathione-S-Trfase_C-like"/>
</dbReference>
<dbReference type="Proteomes" id="UP000185109">
    <property type="component" value="Plasmid pRsp8C3c"/>
</dbReference>
<dbReference type="PANTHER" id="PTHR44051:SF19">
    <property type="entry name" value="DISULFIDE-BOND OXIDOREDUCTASE YFCG"/>
    <property type="match status" value="1"/>
</dbReference>
<dbReference type="InterPro" id="IPR040079">
    <property type="entry name" value="Glutathione_S-Trfase"/>
</dbReference>
<dbReference type="SFLD" id="SFLDG00358">
    <property type="entry name" value="Main_(cytGST)"/>
    <property type="match status" value="1"/>
</dbReference>
<dbReference type="CDD" id="cd10291">
    <property type="entry name" value="GST_C_YfcG_like"/>
    <property type="match status" value="1"/>
</dbReference>
<evidence type="ECO:0000259" key="1">
    <source>
        <dbReference type="PROSITE" id="PS50404"/>
    </source>
</evidence>
<dbReference type="EC" id="2.5.1.18" evidence="3"/>
<feature type="domain" description="GST C-terminal" evidence="2">
    <location>
        <begin position="112"/>
        <end position="235"/>
    </location>
</feature>
<dbReference type="CDD" id="cd03048">
    <property type="entry name" value="GST_N_Ure2p_like"/>
    <property type="match status" value="1"/>
</dbReference>
<dbReference type="SUPFAM" id="SSF47616">
    <property type="entry name" value="GST C-terminal domain-like"/>
    <property type="match status" value="1"/>
</dbReference>
<organism evidence="3 4">
    <name type="scientific">Rhizobium etli 8C-3</name>
    <dbReference type="NCBI Taxonomy" id="538025"/>
    <lineage>
        <taxon>Bacteria</taxon>
        <taxon>Pseudomonadati</taxon>
        <taxon>Pseudomonadota</taxon>
        <taxon>Alphaproteobacteria</taxon>
        <taxon>Hyphomicrobiales</taxon>
        <taxon>Rhizobiaceae</taxon>
        <taxon>Rhizobium/Agrobacterium group</taxon>
        <taxon>Rhizobium</taxon>
    </lineage>
</organism>
<name>A0A1L5PI39_RHIET</name>
<evidence type="ECO:0000313" key="4">
    <source>
        <dbReference type="Proteomes" id="UP000185109"/>
    </source>
</evidence>
<geneLocation type="plasmid" evidence="4">
    <name>prsp8c3c</name>
</geneLocation>
<keyword evidence="3" id="KW-0808">Transferase</keyword>
<dbReference type="SFLD" id="SFLDG01151">
    <property type="entry name" value="Main.2:_Nu-like"/>
    <property type="match status" value="1"/>
</dbReference>
<dbReference type="SUPFAM" id="SSF52833">
    <property type="entry name" value="Thioredoxin-like"/>
    <property type="match status" value="1"/>
</dbReference>
<dbReference type="InterPro" id="IPR036249">
    <property type="entry name" value="Thioredoxin-like_sf"/>
</dbReference>